<dbReference type="OrthoDB" id="9804460at2"/>
<dbReference type="EMBL" id="AP014707">
    <property type="protein sequence ID" value="BAQ50309.1"/>
    <property type="molecule type" value="Genomic_DNA"/>
</dbReference>
<dbReference type="SUPFAM" id="SSF52540">
    <property type="entry name" value="P-loop containing nucleoside triphosphate hydrolases"/>
    <property type="match status" value="1"/>
</dbReference>
<keyword evidence="2" id="KW-0614">Plasmid</keyword>
<accession>A0A0C6FXL9</accession>
<name>A0A0C6FXL9_9HYPH</name>
<dbReference type="InterPro" id="IPR002586">
    <property type="entry name" value="CobQ/CobB/MinD/ParA_Nub-bd_dom"/>
</dbReference>
<proteinExistence type="predicted"/>
<evidence type="ECO:0000313" key="3">
    <source>
        <dbReference type="Proteomes" id="UP000061432"/>
    </source>
</evidence>
<dbReference type="CDD" id="cd02042">
    <property type="entry name" value="ParAB_family"/>
    <property type="match status" value="1"/>
</dbReference>
<organism evidence="2 3">
    <name type="scientific">Methylobacterium aquaticum</name>
    <dbReference type="NCBI Taxonomy" id="270351"/>
    <lineage>
        <taxon>Bacteria</taxon>
        <taxon>Pseudomonadati</taxon>
        <taxon>Pseudomonadota</taxon>
        <taxon>Alphaproteobacteria</taxon>
        <taxon>Hyphomicrobiales</taxon>
        <taxon>Methylobacteriaceae</taxon>
        <taxon>Methylobacterium</taxon>
    </lineage>
</organism>
<evidence type="ECO:0000259" key="1">
    <source>
        <dbReference type="Pfam" id="PF01656"/>
    </source>
</evidence>
<dbReference type="AlphaFoldDB" id="A0A0C6FXL9"/>
<protein>
    <submittedName>
        <fullName evidence="2">ATPases</fullName>
    </submittedName>
</protein>
<gene>
    <name evidence="2" type="primary">soj</name>
    <name evidence="2" type="ORF">Maq22A_3p50290</name>
</gene>
<dbReference type="PANTHER" id="PTHR13696">
    <property type="entry name" value="P-LOOP CONTAINING NUCLEOSIDE TRIPHOSPHATE HYDROLASE"/>
    <property type="match status" value="1"/>
</dbReference>
<dbReference type="InterPro" id="IPR027417">
    <property type="entry name" value="P-loop_NTPase"/>
</dbReference>
<dbReference type="Gene3D" id="3.40.50.300">
    <property type="entry name" value="P-loop containing nucleotide triphosphate hydrolases"/>
    <property type="match status" value="1"/>
</dbReference>
<evidence type="ECO:0000313" key="2">
    <source>
        <dbReference type="EMBL" id="BAQ50309.1"/>
    </source>
</evidence>
<dbReference type="KEGG" id="maqu:Maq22A_3p50290"/>
<reference evidence="2 3" key="1">
    <citation type="journal article" date="2015" name="Genome Announc.">
        <title>Complete Genome Sequence of Methylobacterium aquaticum Strain 22A, Isolated from Racomitrium japonicum Moss.</title>
        <authorList>
            <person name="Tani A."/>
            <person name="Ogura Y."/>
            <person name="Hayashi T."/>
            <person name="Kimbara K."/>
        </authorList>
    </citation>
    <scope>NUCLEOTIDE SEQUENCE [LARGE SCALE GENOMIC DNA]</scope>
    <source>
        <strain evidence="2 3">MA-22A</strain>
        <plasmid evidence="3">Plasmid pMaq22A_3p DNA</plasmid>
    </source>
</reference>
<sequence>MIVLFGHTKGGVGKTTCAVQTAIARARAGRKVWLVDGDPQGSSMAAIQLRADAGVVPEIACSLFSDSKQFKQQVRLQKDAFEDVILDVGGRDTDTLRFGLMMADVAVVPFAPMSLDLWAMHDMAKAVESVTDVRDGLVTLAVMNRAEPRERSADNAEAAEAVRGISTFRYLEAPLVSRKAFSAATGAGLGVMEMPNPDKKAVAELDRLIASVFAAHTVEA</sequence>
<geneLocation type="plasmid" evidence="3">
    <name>pMaq22A_3p DNA</name>
</geneLocation>
<dbReference type="RefSeq" id="WP_060851354.1">
    <property type="nucleotide sequence ID" value="NZ_AP014707.1"/>
</dbReference>
<dbReference type="InterPro" id="IPR050678">
    <property type="entry name" value="DNA_Partitioning_ATPase"/>
</dbReference>
<reference evidence="3" key="2">
    <citation type="submission" date="2015-01" db="EMBL/GenBank/DDBJ databases">
        <title>Complete genome sequence of Methylobacterium aquaticum strain 22A.</title>
        <authorList>
            <person name="Tani A."/>
            <person name="Ogura Y."/>
            <person name="Hayashi T."/>
        </authorList>
    </citation>
    <scope>NUCLEOTIDE SEQUENCE [LARGE SCALE GENOMIC DNA]</scope>
    <source>
        <strain evidence="3">MA-22A</strain>
        <plasmid evidence="3">Plasmid pMaq22A_3p DNA</plasmid>
    </source>
</reference>
<dbReference type="PIRSF" id="PIRSF009320">
    <property type="entry name" value="Nuc_binding_HP_1000"/>
    <property type="match status" value="1"/>
</dbReference>
<dbReference type="Proteomes" id="UP000061432">
    <property type="component" value="Plasmid pMaq22A_3p"/>
</dbReference>
<dbReference type="PANTHER" id="PTHR13696:SF96">
    <property type="entry name" value="COBQ_COBB_MIND_PARA NUCLEOTIDE BINDING DOMAIN-CONTAINING PROTEIN"/>
    <property type="match status" value="1"/>
</dbReference>
<dbReference type="Pfam" id="PF01656">
    <property type="entry name" value="CbiA"/>
    <property type="match status" value="1"/>
</dbReference>
<dbReference type="PATRIC" id="fig|270351.10.peg.7494"/>
<feature type="domain" description="CobQ/CobB/MinD/ParA nucleotide binding" evidence="1">
    <location>
        <begin position="7"/>
        <end position="163"/>
    </location>
</feature>